<dbReference type="AlphaFoldDB" id="A0A1L5NH52"/>
<proteinExistence type="predicted"/>
<dbReference type="EMBL" id="CP017101">
    <property type="protein sequence ID" value="APO67255.1"/>
    <property type="molecule type" value="Genomic_DNA"/>
</dbReference>
<accession>A0A1L5NH52</accession>
<organism evidence="2 3">
    <name type="scientific">Rhizobium gallicum</name>
    <dbReference type="NCBI Taxonomy" id="56730"/>
    <lineage>
        <taxon>Bacteria</taxon>
        <taxon>Pseudomonadati</taxon>
        <taxon>Pseudomonadota</taxon>
        <taxon>Alphaproteobacteria</taxon>
        <taxon>Hyphomicrobiales</taxon>
        <taxon>Rhizobiaceae</taxon>
        <taxon>Rhizobium/Agrobacterium group</taxon>
        <taxon>Rhizobium</taxon>
    </lineage>
</organism>
<sequence>MDAVKDYLSSEQIPKFKKLGGFAAVYPDHPSKAVGQALIAKALGITDETFYAGALKQLINASSEGNQIDVEGLNFAVSLVRSIEPRNQLETMLAIQMASVHLASMKYMRKLNHTETIPQLDLQERVVNKLMRTFTSQMEALRKHRNGGSQKVIVKHVHVHEGGQAIVGNVNHGGRSSKEGATQSHGQDHLSLPVSAAVLSNVEEDEEEVPSPGRAR</sequence>
<reference evidence="2 3" key="1">
    <citation type="submission" date="2016-09" db="EMBL/GenBank/DDBJ databases">
        <title>The complete genome sequences of Rhizobium gallicum, symbiovars gallicum and phaseoli, symbionts associated to common bean (Phaseolus vulgaris).</title>
        <authorList>
            <person name="Bustos P."/>
            <person name="Santamaria R.I."/>
            <person name="Perez-Carrascal O.M."/>
            <person name="Juarez S."/>
            <person name="Lozano L."/>
            <person name="Martinez-Flores I."/>
            <person name="Martinez-Romero E."/>
            <person name="Cevallos M."/>
            <person name="Romero D."/>
            <person name="Davila G."/>
            <person name="Gonzalez V."/>
        </authorList>
    </citation>
    <scope>NUCLEOTIDE SEQUENCE [LARGE SCALE GENOMIC DNA]</scope>
    <source>
        <strain evidence="2 3">IE4872</strain>
    </source>
</reference>
<gene>
    <name evidence="2" type="ORF">IE4872_CH01613</name>
</gene>
<dbReference type="Proteomes" id="UP000184749">
    <property type="component" value="Chromosome"/>
</dbReference>
<feature type="region of interest" description="Disordered" evidence="1">
    <location>
        <begin position="169"/>
        <end position="216"/>
    </location>
</feature>
<evidence type="ECO:0000313" key="3">
    <source>
        <dbReference type="Proteomes" id="UP000184749"/>
    </source>
</evidence>
<dbReference type="STRING" id="56730.IE4872_CH01613"/>
<protein>
    <submittedName>
        <fullName evidence="2">Uncharacterized protein</fullName>
    </submittedName>
</protein>
<evidence type="ECO:0000313" key="2">
    <source>
        <dbReference type="EMBL" id="APO67255.1"/>
    </source>
</evidence>
<name>A0A1L5NH52_9HYPH</name>
<evidence type="ECO:0000256" key="1">
    <source>
        <dbReference type="SAM" id="MobiDB-lite"/>
    </source>
</evidence>